<dbReference type="Proteomes" id="UP001174677">
    <property type="component" value="Chromosome 8"/>
</dbReference>
<keyword evidence="5" id="KW-0333">Golgi apparatus</keyword>
<evidence type="ECO:0000256" key="4">
    <source>
        <dbReference type="ARBA" id="ARBA00022968"/>
    </source>
</evidence>
<keyword evidence="3" id="KW-0328">Glycosyltransferase</keyword>
<gene>
    <name evidence="7" type="ORF">P3X46_013571</name>
</gene>
<dbReference type="EMBL" id="JARPOI010000008">
    <property type="protein sequence ID" value="KAJ9174982.1"/>
    <property type="molecule type" value="Genomic_DNA"/>
</dbReference>
<comment type="similarity">
    <text evidence="2">Belongs to the glycosyltransferase 47 family.</text>
</comment>
<organism evidence="7 8">
    <name type="scientific">Hevea brasiliensis</name>
    <name type="common">Para rubber tree</name>
    <name type="synonym">Siphonia brasiliensis</name>
    <dbReference type="NCBI Taxonomy" id="3981"/>
    <lineage>
        <taxon>Eukaryota</taxon>
        <taxon>Viridiplantae</taxon>
        <taxon>Streptophyta</taxon>
        <taxon>Embryophyta</taxon>
        <taxon>Tracheophyta</taxon>
        <taxon>Spermatophyta</taxon>
        <taxon>Magnoliopsida</taxon>
        <taxon>eudicotyledons</taxon>
        <taxon>Gunneridae</taxon>
        <taxon>Pentapetalae</taxon>
        <taxon>rosids</taxon>
        <taxon>fabids</taxon>
        <taxon>Malpighiales</taxon>
        <taxon>Euphorbiaceae</taxon>
        <taxon>Crotonoideae</taxon>
        <taxon>Micrandreae</taxon>
        <taxon>Hevea</taxon>
    </lineage>
</organism>
<evidence type="ECO:0000256" key="1">
    <source>
        <dbReference type="ARBA" id="ARBA00004323"/>
    </source>
</evidence>
<evidence type="ECO:0000259" key="6">
    <source>
        <dbReference type="Pfam" id="PF03016"/>
    </source>
</evidence>
<protein>
    <recommendedName>
        <fullName evidence="6">Exostosin GT47 domain-containing protein</fullName>
    </recommendedName>
</protein>
<proteinExistence type="inferred from homology"/>
<dbReference type="PANTHER" id="PTHR11062">
    <property type="entry name" value="EXOSTOSIN HEPARAN SULFATE GLYCOSYLTRANSFERASE -RELATED"/>
    <property type="match status" value="1"/>
</dbReference>
<dbReference type="PANTHER" id="PTHR11062:SF378">
    <property type="entry name" value="EXOSTOSIN GT47 DOMAIN-CONTAINING PROTEIN"/>
    <property type="match status" value="1"/>
</dbReference>
<feature type="domain" description="Exostosin GT47" evidence="6">
    <location>
        <begin position="30"/>
        <end position="307"/>
    </location>
</feature>
<evidence type="ECO:0000313" key="7">
    <source>
        <dbReference type="EMBL" id="KAJ9174982.1"/>
    </source>
</evidence>
<evidence type="ECO:0000313" key="8">
    <source>
        <dbReference type="Proteomes" id="UP001174677"/>
    </source>
</evidence>
<name>A0ABQ9M3Y7_HEVBR</name>
<comment type="subcellular location">
    <subcellularLocation>
        <location evidence="1">Golgi apparatus membrane</location>
        <topology evidence="1">Single-pass type II membrane protein</topology>
    </subcellularLocation>
</comment>
<evidence type="ECO:0000256" key="2">
    <source>
        <dbReference type="ARBA" id="ARBA00010271"/>
    </source>
</evidence>
<comment type="caution">
    <text evidence="7">The sequence shown here is derived from an EMBL/GenBank/DDBJ whole genome shotgun (WGS) entry which is preliminary data.</text>
</comment>
<keyword evidence="3" id="KW-0808">Transferase</keyword>
<dbReference type="InterPro" id="IPR004263">
    <property type="entry name" value="Exostosin"/>
</dbReference>
<keyword evidence="8" id="KW-1185">Reference proteome</keyword>
<evidence type="ECO:0000256" key="5">
    <source>
        <dbReference type="ARBA" id="ARBA00023034"/>
    </source>
</evidence>
<accession>A0ABQ9M3Y7</accession>
<dbReference type="InterPro" id="IPR040911">
    <property type="entry name" value="Exostosin_GT47"/>
</dbReference>
<dbReference type="Pfam" id="PF03016">
    <property type="entry name" value="Exostosin_GT47"/>
    <property type="match status" value="1"/>
</dbReference>
<evidence type="ECO:0000256" key="3">
    <source>
        <dbReference type="ARBA" id="ARBA00022676"/>
    </source>
</evidence>
<keyword evidence="4" id="KW-0812">Transmembrane</keyword>
<sequence>MEGNSTENRFPFSEVLHSPNVFFPNYATMKRDFKVFVYPDEVSSMYFGGLKDLIRGKYPSEGYFFHNLRKSIFWTDDPEKAHLFFIPISCQIMAQKGFSHQDMDRTIKKYIKNLISEYPYWNRTLGADHFLVACHDIGLNASSQIPQLEKNSIRVMCSSNYRSRYIPHKDVALPQVVQPFALPAGEFGTKNRTKLGLYVGSPDTKVGPAFVEAWKNDPEFEIWSTQLDGPRATLLYVKKFYKAKFCICNQGSGMNSACVAESINSGCVPVIMPEYYDFPLIDIINWRKFSIIVKEEDVYNLKEILKAISDEKYLELQKNTVKVQRLFEWNSSPMEYDAFHMVMYELWLRRHAMP</sequence>
<reference evidence="7 8" key="1">
    <citation type="journal article" date="2023" name="Plant Biotechnol. J.">
        <title>Chromosome-level wild Hevea brasiliensis genome provides new tools for genomic-assisted breeding and valuable loci to elevate rubber yield.</title>
        <authorList>
            <person name="Cheng H."/>
            <person name="Song X."/>
            <person name="Hu Y."/>
            <person name="Wu T."/>
            <person name="Yang Q."/>
            <person name="An Z."/>
            <person name="Feng S."/>
            <person name="Deng Z."/>
            <person name="Wu W."/>
            <person name="Zeng X."/>
            <person name="Tu M."/>
            <person name="Wang X."/>
            <person name="Huang H."/>
        </authorList>
    </citation>
    <scope>NUCLEOTIDE SEQUENCE [LARGE SCALE GENOMIC DNA]</scope>
    <source>
        <strain evidence="7">MT/VB/25A 57/8</strain>
    </source>
</reference>
<keyword evidence="4" id="KW-0735">Signal-anchor</keyword>